<proteinExistence type="predicted"/>
<feature type="compositionally biased region" description="Basic residues" evidence="1">
    <location>
        <begin position="48"/>
        <end position="59"/>
    </location>
</feature>
<comment type="caution">
    <text evidence="2">The sequence shown here is derived from an EMBL/GenBank/DDBJ whole genome shotgun (WGS) entry which is preliminary data.</text>
</comment>
<dbReference type="RefSeq" id="WP_136421440.1">
    <property type="nucleotide sequence ID" value="NZ_SSSN01000002.1"/>
</dbReference>
<organism evidence="2 3">
    <name type="scientific">Orlajensenia flava</name>
    <dbReference type="NCBI Taxonomy" id="2565934"/>
    <lineage>
        <taxon>Bacteria</taxon>
        <taxon>Bacillati</taxon>
        <taxon>Actinomycetota</taxon>
        <taxon>Actinomycetes</taxon>
        <taxon>Micrococcales</taxon>
        <taxon>Microbacteriaceae</taxon>
        <taxon>Orlajensenia</taxon>
    </lineage>
</organism>
<dbReference type="EMBL" id="SSSN01000002">
    <property type="protein sequence ID" value="THG36176.1"/>
    <property type="molecule type" value="Genomic_DNA"/>
</dbReference>
<feature type="region of interest" description="Disordered" evidence="1">
    <location>
        <begin position="1"/>
        <end position="59"/>
    </location>
</feature>
<feature type="compositionally biased region" description="Basic and acidic residues" evidence="1">
    <location>
        <begin position="1"/>
        <end position="31"/>
    </location>
</feature>
<dbReference type="AlphaFoldDB" id="A0A4S4G224"/>
<dbReference type="OrthoDB" id="5116551at2"/>
<evidence type="ECO:0000256" key="1">
    <source>
        <dbReference type="SAM" id="MobiDB-lite"/>
    </source>
</evidence>
<name>A0A4S4G224_9MICO</name>
<keyword evidence="3" id="KW-1185">Reference proteome</keyword>
<dbReference type="Proteomes" id="UP000307380">
    <property type="component" value="Unassembled WGS sequence"/>
</dbReference>
<gene>
    <name evidence="2" type="ORF">E6C70_01150</name>
</gene>
<sequence>MTSAHEPSDAERASRHRAVRSESNPRADRPSRRGTRRPSRRSTDRTARRGATHPPRRPRSILTIPAVLAVLGLGAVFAWSSPTASVEAAPPVSQRAHAVQSFAVTDGIADTLVTRDGYSATTGAKTLIAGGTNYDWARLVMTFAGWPTSDSNITVFTRWMRQENGVDDWWNRNNPLNNGWGSGGGSGLGSYDSLVTAAENCADALHRNSGYSAIAAGFAASAPTSQIEAAIWASPWASSHYANGAHWAYTPATVVEAPADAW</sequence>
<reference evidence="2 3" key="1">
    <citation type="submission" date="2019-04" db="EMBL/GenBank/DDBJ databases">
        <authorList>
            <person name="Jiang L."/>
        </authorList>
    </citation>
    <scope>NUCLEOTIDE SEQUENCE [LARGE SCALE GENOMIC DNA]</scope>
    <source>
        <strain evidence="2 3">YIM 131861</strain>
    </source>
</reference>
<accession>A0A4S4G224</accession>
<protein>
    <submittedName>
        <fullName evidence="2">Uncharacterized protein</fullName>
    </submittedName>
</protein>
<evidence type="ECO:0000313" key="2">
    <source>
        <dbReference type="EMBL" id="THG36176.1"/>
    </source>
</evidence>
<evidence type="ECO:0000313" key="3">
    <source>
        <dbReference type="Proteomes" id="UP000307380"/>
    </source>
</evidence>